<dbReference type="PANTHER" id="PTHR21310">
    <property type="entry name" value="AMINOGLYCOSIDE PHOSPHOTRANSFERASE-RELATED-RELATED"/>
    <property type="match status" value="1"/>
</dbReference>
<keyword evidence="6 7" id="KW-0046">Antibiotic resistance</keyword>
<dbReference type="InterPro" id="IPR011009">
    <property type="entry name" value="Kinase-like_dom_sf"/>
</dbReference>
<dbReference type="Pfam" id="PF01636">
    <property type="entry name" value="APH"/>
    <property type="match status" value="1"/>
</dbReference>
<evidence type="ECO:0000256" key="3">
    <source>
        <dbReference type="ARBA" id="ARBA00022741"/>
    </source>
</evidence>
<reference evidence="9 10" key="1">
    <citation type="submission" date="2024-06" db="EMBL/GenBank/DDBJ databases">
        <title>Sorghum-associated microbial communities from plants grown in Nebraska, USA.</title>
        <authorList>
            <person name="Schachtman D."/>
        </authorList>
    </citation>
    <scope>NUCLEOTIDE SEQUENCE [LARGE SCALE GENOMIC DNA]</scope>
    <source>
        <strain evidence="9 10">2857</strain>
    </source>
</reference>
<evidence type="ECO:0000256" key="6">
    <source>
        <dbReference type="ARBA" id="ARBA00023251"/>
    </source>
</evidence>
<keyword evidence="4 7" id="KW-0418">Kinase</keyword>
<dbReference type="SUPFAM" id="SSF56112">
    <property type="entry name" value="Protein kinase-like (PK-like)"/>
    <property type="match status" value="1"/>
</dbReference>
<comment type="similarity">
    <text evidence="1 7">Belongs to the aminoglycoside phosphotransferase family.</text>
</comment>
<evidence type="ECO:0000256" key="7">
    <source>
        <dbReference type="PIRNR" id="PIRNR000706"/>
    </source>
</evidence>
<accession>A0ABV2QMR0</accession>
<evidence type="ECO:0000256" key="2">
    <source>
        <dbReference type="ARBA" id="ARBA00022679"/>
    </source>
</evidence>
<evidence type="ECO:0000313" key="10">
    <source>
        <dbReference type="Proteomes" id="UP001549257"/>
    </source>
</evidence>
<sequence length="274" mass="29761">MLHTETMSQRPLAARPTAPTRVPRAVRAIAGGATVEPVWRNELGGLTFHVGGAAARFVKWSPAGVPGLDLAAEVRRLAWVDDRAAVPRVLDSGADDEGGWLVTAAIPAASAVEPRWLDDPQTAVRAIGHGLRRLHDSLPVDECPFEWSVARRLAQADVRIAAGMTVDDWFPEHRGTTVAEARRRLASAPPVDRLVVCHGDPCAPNTLIDDDGRFAAHVDLGSLGVADRWADIAVAAWSTEWNYGPGLAPLLYESYGIDADEERIEYYRLLWDLG</sequence>
<proteinExistence type="inferred from homology"/>
<dbReference type="PANTHER" id="PTHR21310:SF41">
    <property type="entry name" value="3'-PHOSPHOTRANSFERASE, PUTATIVE-RELATED"/>
    <property type="match status" value="1"/>
</dbReference>
<gene>
    <name evidence="9" type="ORF">ABIE21_001277</name>
</gene>
<dbReference type="GO" id="GO:0008910">
    <property type="term" value="F:kanamycin kinase activity"/>
    <property type="evidence" value="ECO:0007669"/>
    <property type="project" value="UniProtKB-EC"/>
</dbReference>
<dbReference type="Gene3D" id="3.30.200.20">
    <property type="entry name" value="Phosphorylase Kinase, domain 1"/>
    <property type="match status" value="1"/>
</dbReference>
<name>A0ABV2QMR0_9MICO</name>
<evidence type="ECO:0000256" key="4">
    <source>
        <dbReference type="ARBA" id="ARBA00022777"/>
    </source>
</evidence>
<evidence type="ECO:0000313" key="9">
    <source>
        <dbReference type="EMBL" id="MET4581787.1"/>
    </source>
</evidence>
<evidence type="ECO:0000256" key="1">
    <source>
        <dbReference type="ARBA" id="ARBA00006219"/>
    </source>
</evidence>
<dbReference type="Proteomes" id="UP001549257">
    <property type="component" value="Unassembled WGS sequence"/>
</dbReference>
<dbReference type="EMBL" id="JBEPSJ010000001">
    <property type="protein sequence ID" value="MET4581787.1"/>
    <property type="molecule type" value="Genomic_DNA"/>
</dbReference>
<dbReference type="InterPro" id="IPR002575">
    <property type="entry name" value="Aminoglycoside_PTrfase"/>
</dbReference>
<protein>
    <submittedName>
        <fullName evidence="9">Kanamycin kinase</fullName>
        <ecNumber evidence="9">2.7.1.95</ecNumber>
    </submittedName>
</protein>
<evidence type="ECO:0000259" key="8">
    <source>
        <dbReference type="Pfam" id="PF01636"/>
    </source>
</evidence>
<dbReference type="InterPro" id="IPR051678">
    <property type="entry name" value="AGP_Transferase"/>
</dbReference>
<keyword evidence="3 7" id="KW-0547">Nucleotide-binding</keyword>
<evidence type="ECO:0000256" key="5">
    <source>
        <dbReference type="ARBA" id="ARBA00022840"/>
    </source>
</evidence>
<dbReference type="CDD" id="cd05150">
    <property type="entry name" value="APH"/>
    <property type="match status" value="1"/>
</dbReference>
<organism evidence="9 10">
    <name type="scientific">Conyzicola nivalis</name>
    <dbReference type="NCBI Taxonomy" id="1477021"/>
    <lineage>
        <taxon>Bacteria</taxon>
        <taxon>Bacillati</taxon>
        <taxon>Actinomycetota</taxon>
        <taxon>Actinomycetes</taxon>
        <taxon>Micrococcales</taxon>
        <taxon>Microbacteriaceae</taxon>
        <taxon>Conyzicola</taxon>
    </lineage>
</organism>
<feature type="domain" description="Aminoglycoside phosphotransferase" evidence="8">
    <location>
        <begin position="47"/>
        <end position="264"/>
    </location>
</feature>
<keyword evidence="10" id="KW-1185">Reference proteome</keyword>
<dbReference type="PIRSF" id="PIRSF000706">
    <property type="entry name" value="Kanamycin_kin"/>
    <property type="match status" value="1"/>
</dbReference>
<dbReference type="EC" id="2.7.1.95" evidence="9"/>
<dbReference type="InterPro" id="IPR024165">
    <property type="entry name" value="Kan/Strep_kinase"/>
</dbReference>
<keyword evidence="2 7" id="KW-0808">Transferase</keyword>
<dbReference type="Gene3D" id="3.90.1200.10">
    <property type="match status" value="1"/>
</dbReference>
<keyword evidence="5 7" id="KW-0067">ATP-binding</keyword>
<comment type="caution">
    <text evidence="9">The sequence shown here is derived from an EMBL/GenBank/DDBJ whole genome shotgun (WGS) entry which is preliminary data.</text>
</comment>